<accession>X0XNU9</accession>
<comment type="caution">
    <text evidence="1">The sequence shown here is derived from an EMBL/GenBank/DDBJ whole genome shotgun (WGS) entry which is preliminary data.</text>
</comment>
<protein>
    <submittedName>
        <fullName evidence="1">Uncharacterized protein</fullName>
    </submittedName>
</protein>
<feature type="non-terminal residue" evidence="1">
    <location>
        <position position="260"/>
    </location>
</feature>
<proteinExistence type="predicted"/>
<dbReference type="AlphaFoldDB" id="X0XNU9"/>
<name>X0XNU9_9ZZZZ</name>
<gene>
    <name evidence="1" type="ORF">S01H1_51905</name>
</gene>
<sequence length="260" mass="26390">AVMSGFRTTPDATAEVTSAVSTPNINIHEVAGGAVAAGTGGTSASTIRTVEADDGPLVVAVEAPIHAEDEAYTAADFGNAAMTVRKDARAQVGSAADGDYVPAQTTATGDLRVRDDDLNTDLDTIVPVVHNEDEAYTAADAGIPTLVVRKDARAQAGSAADGDYVPLQTTANGDLRTKDDDANTVLGTIDTDTGNIATATAAAAADLNELTAAPIEKTPILVTQFVAAASTAEALIGSETFARVLHLQARKVDGDNTGNV</sequence>
<dbReference type="EMBL" id="BARS01033528">
    <property type="protein sequence ID" value="GAG26641.1"/>
    <property type="molecule type" value="Genomic_DNA"/>
</dbReference>
<feature type="non-terminal residue" evidence="1">
    <location>
        <position position="1"/>
    </location>
</feature>
<organism evidence="1">
    <name type="scientific">marine sediment metagenome</name>
    <dbReference type="NCBI Taxonomy" id="412755"/>
    <lineage>
        <taxon>unclassified sequences</taxon>
        <taxon>metagenomes</taxon>
        <taxon>ecological metagenomes</taxon>
    </lineage>
</organism>
<reference evidence="1" key="1">
    <citation type="journal article" date="2014" name="Front. Microbiol.">
        <title>High frequency of phylogenetically diverse reductive dehalogenase-homologous genes in deep subseafloor sedimentary metagenomes.</title>
        <authorList>
            <person name="Kawai M."/>
            <person name="Futagami T."/>
            <person name="Toyoda A."/>
            <person name="Takaki Y."/>
            <person name="Nishi S."/>
            <person name="Hori S."/>
            <person name="Arai W."/>
            <person name="Tsubouchi T."/>
            <person name="Morono Y."/>
            <person name="Uchiyama I."/>
            <person name="Ito T."/>
            <person name="Fujiyama A."/>
            <person name="Inagaki F."/>
            <person name="Takami H."/>
        </authorList>
    </citation>
    <scope>NUCLEOTIDE SEQUENCE</scope>
    <source>
        <strain evidence="1">Expedition CK06-06</strain>
    </source>
</reference>
<evidence type="ECO:0000313" key="1">
    <source>
        <dbReference type="EMBL" id="GAG26641.1"/>
    </source>
</evidence>